<dbReference type="HAMAP" id="MF_00582">
    <property type="entry name" value="UPF0215"/>
    <property type="match status" value="1"/>
</dbReference>
<comment type="similarity">
    <text evidence="1">Belongs to the UPF0215 family.</text>
</comment>
<reference evidence="2 3" key="1">
    <citation type="journal article" date="2019" name="Int. J. Syst. Evol. Microbiol.">
        <title>The Global Catalogue of Microorganisms (GCM) 10K type strain sequencing project: providing services to taxonomists for standard genome sequencing and annotation.</title>
        <authorList>
            <consortium name="The Broad Institute Genomics Platform"/>
            <consortium name="The Broad Institute Genome Sequencing Center for Infectious Disease"/>
            <person name="Wu L."/>
            <person name="Ma J."/>
        </authorList>
    </citation>
    <scope>NUCLEOTIDE SEQUENCE [LARGE SCALE GENOMIC DNA]</scope>
    <source>
        <strain evidence="2 3">SKJ47</strain>
    </source>
</reference>
<proteinExistence type="inferred from homology"/>
<organism evidence="2 3">
    <name type="scientific">Halopenitus salinus</name>
    <dbReference type="NCBI Taxonomy" id="1198295"/>
    <lineage>
        <taxon>Archaea</taxon>
        <taxon>Methanobacteriati</taxon>
        <taxon>Methanobacteriota</taxon>
        <taxon>Stenosarchaea group</taxon>
        <taxon>Halobacteria</taxon>
        <taxon>Halobacteriales</taxon>
        <taxon>Haloferacaceae</taxon>
        <taxon>Halopenitus</taxon>
    </lineage>
</organism>
<dbReference type="Proteomes" id="UP001596296">
    <property type="component" value="Unassembled WGS sequence"/>
</dbReference>
<dbReference type="AlphaFoldDB" id="A0ABD5USL0"/>
<sequence length="191" mass="20774">MKPGSRSLGIAFSDGPERSRLGGALVRADGRVDDLVGATCTVGGTDATAATIDLFETLDREDVRRLVIAGIAPAWFNVVDLRAVHRAVDRPVLSVSYEPSPGLESAIREAFDGEEGRERQSIYRSLPERRRVSTSSSEDGPDRFVRAVGVEPDRAEEIVRRLTIDGADRPEPVRVAKRAARAFRRFAGDSG</sequence>
<gene>
    <name evidence="2" type="ORF">ACFQE9_07760</name>
</gene>
<evidence type="ECO:0000313" key="3">
    <source>
        <dbReference type="Proteomes" id="UP001596296"/>
    </source>
</evidence>
<dbReference type="PANTHER" id="PTHR39518">
    <property type="entry name" value="UPF0215 PROTEIN MJ1150"/>
    <property type="match status" value="1"/>
</dbReference>
<dbReference type="EMBL" id="JBHSXL010000006">
    <property type="protein sequence ID" value="MFC6892505.1"/>
    <property type="molecule type" value="Genomic_DNA"/>
</dbReference>
<keyword evidence="3" id="KW-1185">Reference proteome</keyword>
<evidence type="ECO:0000256" key="1">
    <source>
        <dbReference type="HAMAP-Rule" id="MF_00582"/>
    </source>
</evidence>
<comment type="caution">
    <text evidence="2">The sequence shown here is derived from an EMBL/GenBank/DDBJ whole genome shotgun (WGS) entry which is preliminary data.</text>
</comment>
<evidence type="ECO:0000313" key="2">
    <source>
        <dbReference type="EMBL" id="MFC6892505.1"/>
    </source>
</evidence>
<dbReference type="PANTHER" id="PTHR39518:SF2">
    <property type="entry name" value="UPF0215 PROTEIN MJ1150"/>
    <property type="match status" value="1"/>
</dbReference>
<dbReference type="Gene3D" id="3.30.2170.10">
    <property type="entry name" value="archaeoglobus fulgidus dsm 4304 superfamily"/>
    <property type="match status" value="1"/>
</dbReference>
<dbReference type="InterPro" id="IPR002802">
    <property type="entry name" value="Endo_dU"/>
</dbReference>
<dbReference type="RefSeq" id="WP_379742809.1">
    <property type="nucleotide sequence ID" value="NZ_JBHSVN010000001.1"/>
</dbReference>
<dbReference type="Pfam" id="PF01949">
    <property type="entry name" value="Endo_dU"/>
    <property type="match status" value="1"/>
</dbReference>
<name>A0ABD5USL0_9EURY</name>
<accession>A0ABD5USL0</accession>
<protein>
    <recommendedName>
        <fullName evidence="1">UPF0215 protein ACFQE9_07760</fullName>
    </recommendedName>
</protein>